<keyword evidence="1 8" id="KW-0645">Protease</keyword>
<keyword evidence="2 8" id="KW-0479">Metal-binding</keyword>
<keyword evidence="5 8" id="KW-0378">Hydrolase</keyword>
<keyword evidence="3 8" id="KW-0732">Signal</keyword>
<dbReference type="InterPro" id="IPR011990">
    <property type="entry name" value="TPR-like_helical_dom_sf"/>
</dbReference>
<feature type="binding site" evidence="8">
    <location>
        <position position="204"/>
    </location>
    <ligand>
        <name>Zn(2+)</name>
        <dbReference type="ChEBI" id="CHEBI:29105"/>
        <note>catalytic</note>
    </ligand>
</feature>
<dbReference type="InterPro" id="IPR001915">
    <property type="entry name" value="Peptidase_M48"/>
</dbReference>
<comment type="caution">
    <text evidence="10">The sequence shown here is derived from an EMBL/GenBank/DDBJ whole genome shotgun (WGS) entry which is preliminary data.</text>
</comment>
<evidence type="ECO:0000256" key="2">
    <source>
        <dbReference type="ARBA" id="ARBA00022723"/>
    </source>
</evidence>
<comment type="cofactor">
    <cofactor evidence="8">
        <name>Zn(2+)</name>
        <dbReference type="ChEBI" id="CHEBI:29105"/>
    </cofactor>
    <text evidence="8">Binds 1 zinc ion per subunit.</text>
</comment>
<evidence type="ECO:0000256" key="4">
    <source>
        <dbReference type="ARBA" id="ARBA00022764"/>
    </source>
</evidence>
<feature type="binding site" evidence="8">
    <location>
        <position position="142"/>
    </location>
    <ligand>
        <name>Zn(2+)</name>
        <dbReference type="ChEBI" id="CHEBI:29105"/>
        <note>catalytic</note>
    </ligand>
</feature>
<dbReference type="EC" id="3.4.-.-" evidence="8"/>
<dbReference type="Gene3D" id="1.25.40.10">
    <property type="entry name" value="Tetratricopeptide repeat domain"/>
    <property type="match status" value="1"/>
</dbReference>
<dbReference type="Pfam" id="PF01435">
    <property type="entry name" value="Peptidase_M48"/>
    <property type="match status" value="1"/>
</dbReference>
<protein>
    <recommendedName>
        <fullName evidence="8">Putative beta-barrel assembly-enhancing protease</fullName>
        <ecNumber evidence="8">3.4.-.-</ecNumber>
    </recommendedName>
</protein>
<dbReference type="PANTHER" id="PTHR22726:SF1">
    <property type="entry name" value="METALLOENDOPEPTIDASE OMA1, MITOCHONDRIAL"/>
    <property type="match status" value="1"/>
</dbReference>
<evidence type="ECO:0000256" key="1">
    <source>
        <dbReference type="ARBA" id="ARBA00022670"/>
    </source>
</evidence>
<evidence type="ECO:0000313" key="10">
    <source>
        <dbReference type="EMBL" id="MBK1629314.1"/>
    </source>
</evidence>
<organism evidence="10 11">
    <name type="scientific">Thiohalocapsa halophila</name>
    <dbReference type="NCBI Taxonomy" id="69359"/>
    <lineage>
        <taxon>Bacteria</taxon>
        <taxon>Pseudomonadati</taxon>
        <taxon>Pseudomonadota</taxon>
        <taxon>Gammaproteobacteria</taxon>
        <taxon>Chromatiales</taxon>
        <taxon>Chromatiaceae</taxon>
        <taxon>Thiohalocapsa</taxon>
    </lineage>
</organism>
<feature type="binding site" evidence="8">
    <location>
        <position position="138"/>
    </location>
    <ligand>
        <name>Zn(2+)</name>
        <dbReference type="ChEBI" id="CHEBI:29105"/>
        <note>catalytic</note>
    </ligand>
</feature>
<keyword evidence="6 8" id="KW-0862">Zinc</keyword>
<evidence type="ECO:0000313" key="11">
    <source>
        <dbReference type="Proteomes" id="UP000748752"/>
    </source>
</evidence>
<accession>A0ABS1CBN3</accession>
<dbReference type="PANTHER" id="PTHR22726">
    <property type="entry name" value="METALLOENDOPEPTIDASE OMA1"/>
    <property type="match status" value="1"/>
</dbReference>
<dbReference type="Gene3D" id="3.30.2010.10">
    <property type="entry name" value="Metalloproteases ('zincins'), catalytic domain"/>
    <property type="match status" value="1"/>
</dbReference>
<dbReference type="InterPro" id="IPR051156">
    <property type="entry name" value="Mito/Outer_Membr_Metalloprot"/>
</dbReference>
<dbReference type="EMBL" id="NRRV01000001">
    <property type="protein sequence ID" value="MBK1629314.1"/>
    <property type="molecule type" value="Genomic_DNA"/>
</dbReference>
<feature type="active site" description="Proton donor" evidence="8">
    <location>
        <position position="208"/>
    </location>
</feature>
<feature type="chain" id="PRO_5044924440" description="Putative beta-barrel assembly-enhancing protease" evidence="8">
    <location>
        <begin position="31"/>
        <end position="490"/>
    </location>
</feature>
<reference evidence="10 11" key="1">
    <citation type="journal article" date="2020" name="Microorganisms">
        <title>Osmotic Adaptation and Compatible Solute Biosynthesis of Phototrophic Bacteria as Revealed from Genome Analyses.</title>
        <authorList>
            <person name="Imhoff J.F."/>
            <person name="Rahn T."/>
            <person name="Kunzel S."/>
            <person name="Keller A."/>
            <person name="Neulinger S.C."/>
        </authorList>
    </citation>
    <scope>NUCLEOTIDE SEQUENCE [LARGE SCALE GENOMIC DNA]</scope>
    <source>
        <strain evidence="10 11">DSM 6210</strain>
    </source>
</reference>
<evidence type="ECO:0000256" key="7">
    <source>
        <dbReference type="ARBA" id="ARBA00023049"/>
    </source>
</evidence>
<dbReference type="InterPro" id="IPR030873">
    <property type="entry name" value="Protease_BepA"/>
</dbReference>
<evidence type="ECO:0000256" key="6">
    <source>
        <dbReference type="ARBA" id="ARBA00022833"/>
    </source>
</evidence>
<name>A0ABS1CBN3_9GAMM</name>
<comment type="function">
    <text evidence="8">Functions as both a chaperone and a metalloprotease. Maintains the integrity of the outer membrane by promoting either the assembly or the elimination of outer membrane proteins, depending on their folding state.</text>
</comment>
<keyword evidence="11" id="KW-1185">Reference proteome</keyword>
<evidence type="ECO:0000256" key="8">
    <source>
        <dbReference type="HAMAP-Rule" id="MF_00997"/>
    </source>
</evidence>
<evidence type="ECO:0000256" key="3">
    <source>
        <dbReference type="ARBA" id="ARBA00022729"/>
    </source>
</evidence>
<keyword evidence="7 8" id="KW-0482">Metalloprotease</keyword>
<evidence type="ECO:0000256" key="5">
    <source>
        <dbReference type="ARBA" id="ARBA00022801"/>
    </source>
</evidence>
<dbReference type="HAMAP" id="MF_00997">
    <property type="entry name" value="Protease_BepA"/>
    <property type="match status" value="1"/>
</dbReference>
<dbReference type="Proteomes" id="UP000748752">
    <property type="component" value="Unassembled WGS sequence"/>
</dbReference>
<feature type="domain" description="Peptidase M48" evidence="9">
    <location>
        <begin position="74"/>
        <end position="262"/>
    </location>
</feature>
<proteinExistence type="inferred from homology"/>
<comment type="subcellular location">
    <subcellularLocation>
        <location evidence="8">Periplasm</location>
    </subcellularLocation>
</comment>
<gene>
    <name evidence="10" type="ORF">CKO31_00905</name>
</gene>
<evidence type="ECO:0000259" key="9">
    <source>
        <dbReference type="Pfam" id="PF01435"/>
    </source>
</evidence>
<dbReference type="Pfam" id="PF14559">
    <property type="entry name" value="TPR_19"/>
    <property type="match status" value="1"/>
</dbReference>
<dbReference type="SUPFAM" id="SSF48452">
    <property type="entry name" value="TPR-like"/>
    <property type="match status" value="1"/>
</dbReference>
<keyword evidence="4 8" id="KW-0574">Periplasm</keyword>
<comment type="similarity">
    <text evidence="8">Belongs to the peptidase M48 family. BepA subfamily.</text>
</comment>
<feature type="active site" evidence="8">
    <location>
        <position position="139"/>
    </location>
</feature>
<dbReference type="RefSeq" id="WP_200233118.1">
    <property type="nucleotide sequence ID" value="NZ_NRRV01000001.1"/>
</dbReference>
<feature type="signal peptide" evidence="8">
    <location>
        <begin position="1"/>
        <end position="30"/>
    </location>
</feature>
<sequence precursor="true">MTQPRWRLSAALAGCLLTLVLLSAPGQSGADALDLPDFGSSADTVLSRAEQRDLGREFMKWVRKSLEVSTDPLLTDYVQALGHRLVRASRETSGRYDFFVVEDPRINAFAGPSGNIGVNAGLILSAETESELAAVLAHEIAHVSQNHLLRRFAAQKQMTVPATALLIAAAVLGAAVDPQAGAAALMGAQGALVQQQINFTRTNEEEADRIGIDTLARAGHDPYAMPGFFKKLTQANRVYESGAPELLRTHPVTSDRIADALARAERFGPNQKPDSLRFHLTRAHLREQSYNRAEQAIDHFRDTLRKDRYRNETAERYGYARALARAGRLDAAAKQLAPLLEQHPSQVEFLVLQSQLDRRRGDADKAVRDLKGTVGLAPGNWPLQQAYAEALLDAGKPAAALATLERLIGLRPDIAPVYGLMADAAGKAGEQAAAMRWRAELLFRSGDLKPAIRQLELALRQPGLEFHQAAKIQVRLDELQAEEHRREAKR</sequence>